<keyword evidence="2" id="KW-1185">Reference proteome</keyword>
<proteinExistence type="predicted"/>
<gene>
    <name evidence="1" type="ORF">BDN72DRAFT_877354</name>
</gene>
<sequence>MVVRQPYSGASRKLVVAFDVGTTFSGVSYCLLDPGKVPEITGITRYPSQEFTKSDSKIPSIIWYGQDGQVRAVGAEAASEENKELAEIEQWVKVEWFKLHLRPKGLADESTTELLKRTPPLPLGLTVVDVFADFLRYLLDCTRVFIQESGPSGTLLWSSIESSIEFVISHPNGWGGVQQGQLRQAAIQAQLIPNTDAGAQRVRFVTEGEASLHSCITRDLTTEAMKNDGKIIIVDAGGGTIDISSYTRRAEGGKQLYEELGSPRCILRGSIFVTEYARRYLTDYLEDSPFADIVPDICDCFDKTTKLRFRSAEDPGFIKFGTPRDHDVDHNISYGRLKLPGEKIAEFFKPAVNSIVQVVMDHFWYLGANTVFLVGGFAESDWLFHQVKSAVAAHGVDVCRPDKHANKIVADGGVSFFIDHYVSARIAKYAYGVMPSGRIWIPGAFSVILPKNTKVTEQELFRQRYCFQETSTRSLEVVTQKILFYTGALRDPEWLDEDRANLKSYVSKLSRQRGSNGKEYYQLDFEVVILFGLTELIAQVAWKEKDIEKRYGNFPGTGFVTVRPCFLVVIPGSPMRTVETRNIITCYSGTSRKLVVAFDIGTTFSGVSYCLLDPGQVPEIKGITRYPSQELTRSDSKIPSIIWYGQGAQVRAVGAQAEGEGVEEVAHRERWIKVEWFKLHLRPNGLADGDTAEILQRVLPLPLGLNIVTVFADFLRYLLDCTRNFIQESSPSGILLWSSIESDIEFVISHPNGWGGLQQSQLRQAAIQAQLVPATDAGAKRVHFITEGEASLHSCISKKLTTEAMKNDGRVVVVDAGGGTIDISSYSRRTSGGKQLYEELASPRCELRVPVTLSESLTQSLPSGLLRGSIFVTEHARRYLSGNYMPSRIHMILLPDNPFKDFLKDSTFASAIDDICGSFDKTTKLRFRSAEDPGFIKFGTPRDHDVEHDITYGRLKLPGEKVAEFFEPAVSCIIQVIVEHLHYLRANTVFLVGGFAASDWLFYQVREAVAPLGVDLCRPDSHVNKVVADGAVSFLIDHYVSARMAKYTYGVEVSEDYDESNSAHILRQLTRFTMPSGSEVVPGSFSVVLCKNTKVTEQEVFRSSYVRERTSICSPVVFKEEVLFYAGSMRKPRWLDEDEDNFQVLCTIEADLTSYATSVPRRRSPTGKEYYCLNYDVIISFGLTEIVAQVAWKEKGIEKRSPARIIYDDENDDEE</sequence>
<accession>A0ACD3AZ48</accession>
<reference evidence="1 2" key="1">
    <citation type="journal article" date="2019" name="Nat. Ecol. Evol.">
        <title>Megaphylogeny resolves global patterns of mushroom evolution.</title>
        <authorList>
            <person name="Varga T."/>
            <person name="Krizsan K."/>
            <person name="Foldi C."/>
            <person name="Dima B."/>
            <person name="Sanchez-Garcia M."/>
            <person name="Sanchez-Ramirez S."/>
            <person name="Szollosi G.J."/>
            <person name="Szarkandi J.G."/>
            <person name="Papp V."/>
            <person name="Albert L."/>
            <person name="Andreopoulos W."/>
            <person name="Angelini C."/>
            <person name="Antonin V."/>
            <person name="Barry K.W."/>
            <person name="Bougher N.L."/>
            <person name="Buchanan P."/>
            <person name="Buyck B."/>
            <person name="Bense V."/>
            <person name="Catcheside P."/>
            <person name="Chovatia M."/>
            <person name="Cooper J."/>
            <person name="Damon W."/>
            <person name="Desjardin D."/>
            <person name="Finy P."/>
            <person name="Geml J."/>
            <person name="Haridas S."/>
            <person name="Hughes K."/>
            <person name="Justo A."/>
            <person name="Karasinski D."/>
            <person name="Kautmanova I."/>
            <person name="Kiss B."/>
            <person name="Kocsube S."/>
            <person name="Kotiranta H."/>
            <person name="LaButti K.M."/>
            <person name="Lechner B.E."/>
            <person name="Liimatainen K."/>
            <person name="Lipzen A."/>
            <person name="Lukacs Z."/>
            <person name="Mihaltcheva S."/>
            <person name="Morgado L.N."/>
            <person name="Niskanen T."/>
            <person name="Noordeloos M.E."/>
            <person name="Ohm R.A."/>
            <person name="Ortiz-Santana B."/>
            <person name="Ovrebo C."/>
            <person name="Racz N."/>
            <person name="Riley R."/>
            <person name="Savchenko A."/>
            <person name="Shiryaev A."/>
            <person name="Soop K."/>
            <person name="Spirin V."/>
            <person name="Szebenyi C."/>
            <person name="Tomsovsky M."/>
            <person name="Tulloss R.E."/>
            <person name="Uehling J."/>
            <person name="Grigoriev I.V."/>
            <person name="Vagvolgyi C."/>
            <person name="Papp T."/>
            <person name="Martin F.M."/>
            <person name="Miettinen O."/>
            <person name="Hibbett D.S."/>
            <person name="Nagy L.G."/>
        </authorList>
    </citation>
    <scope>NUCLEOTIDE SEQUENCE [LARGE SCALE GENOMIC DNA]</scope>
    <source>
        <strain evidence="1 2">NL-1719</strain>
    </source>
</reference>
<dbReference type="EMBL" id="ML208303">
    <property type="protein sequence ID" value="TFK71046.1"/>
    <property type="molecule type" value="Genomic_DNA"/>
</dbReference>
<dbReference type="Proteomes" id="UP000308600">
    <property type="component" value="Unassembled WGS sequence"/>
</dbReference>
<evidence type="ECO:0000313" key="1">
    <source>
        <dbReference type="EMBL" id="TFK71046.1"/>
    </source>
</evidence>
<name>A0ACD3AZ48_9AGAR</name>
<protein>
    <submittedName>
        <fullName evidence="1">Uncharacterized protein</fullName>
    </submittedName>
</protein>
<organism evidence="1 2">
    <name type="scientific">Pluteus cervinus</name>
    <dbReference type="NCBI Taxonomy" id="181527"/>
    <lineage>
        <taxon>Eukaryota</taxon>
        <taxon>Fungi</taxon>
        <taxon>Dikarya</taxon>
        <taxon>Basidiomycota</taxon>
        <taxon>Agaricomycotina</taxon>
        <taxon>Agaricomycetes</taxon>
        <taxon>Agaricomycetidae</taxon>
        <taxon>Agaricales</taxon>
        <taxon>Pluteineae</taxon>
        <taxon>Pluteaceae</taxon>
        <taxon>Pluteus</taxon>
    </lineage>
</organism>
<evidence type="ECO:0000313" key="2">
    <source>
        <dbReference type="Proteomes" id="UP000308600"/>
    </source>
</evidence>